<proteinExistence type="predicted"/>
<gene>
    <name evidence="2" type="ORF">ATANTOWER_020474</name>
</gene>
<dbReference type="Proteomes" id="UP001345963">
    <property type="component" value="Unassembled WGS sequence"/>
</dbReference>
<accession>A0ABU7AQ81</accession>
<protein>
    <submittedName>
        <fullName evidence="2">Uncharacterized protein</fullName>
    </submittedName>
</protein>
<comment type="caution">
    <text evidence="2">The sequence shown here is derived from an EMBL/GenBank/DDBJ whole genome shotgun (WGS) entry which is preliminary data.</text>
</comment>
<name>A0ABU7AQ81_9TELE</name>
<evidence type="ECO:0000313" key="2">
    <source>
        <dbReference type="EMBL" id="MED6240396.1"/>
    </source>
</evidence>
<evidence type="ECO:0000313" key="3">
    <source>
        <dbReference type="Proteomes" id="UP001345963"/>
    </source>
</evidence>
<evidence type="ECO:0000256" key="1">
    <source>
        <dbReference type="SAM" id="MobiDB-lite"/>
    </source>
</evidence>
<keyword evidence="3" id="KW-1185">Reference proteome</keyword>
<sequence>MQLRKSFDQANNDRIITSLKRRNKILTAKGEVKSQPVCNAETLTQQKLALFKPAPPATRKPQIPSRRIFCLTETDNPVAKKQLGRKNTTGQPTPAL</sequence>
<feature type="compositionally biased region" description="Polar residues" evidence="1">
    <location>
        <begin position="85"/>
        <end position="96"/>
    </location>
</feature>
<dbReference type="EMBL" id="JAHUTI010024015">
    <property type="protein sequence ID" value="MED6240396.1"/>
    <property type="molecule type" value="Genomic_DNA"/>
</dbReference>
<feature type="region of interest" description="Disordered" evidence="1">
    <location>
        <begin position="74"/>
        <end position="96"/>
    </location>
</feature>
<reference evidence="2 3" key="1">
    <citation type="submission" date="2021-07" db="EMBL/GenBank/DDBJ databases">
        <authorList>
            <person name="Palmer J.M."/>
        </authorList>
    </citation>
    <scope>NUCLEOTIDE SEQUENCE [LARGE SCALE GENOMIC DNA]</scope>
    <source>
        <strain evidence="2 3">AT_MEX2019</strain>
        <tissue evidence="2">Muscle</tissue>
    </source>
</reference>
<organism evidence="2 3">
    <name type="scientific">Ataeniobius toweri</name>
    <dbReference type="NCBI Taxonomy" id="208326"/>
    <lineage>
        <taxon>Eukaryota</taxon>
        <taxon>Metazoa</taxon>
        <taxon>Chordata</taxon>
        <taxon>Craniata</taxon>
        <taxon>Vertebrata</taxon>
        <taxon>Euteleostomi</taxon>
        <taxon>Actinopterygii</taxon>
        <taxon>Neopterygii</taxon>
        <taxon>Teleostei</taxon>
        <taxon>Neoteleostei</taxon>
        <taxon>Acanthomorphata</taxon>
        <taxon>Ovalentaria</taxon>
        <taxon>Atherinomorphae</taxon>
        <taxon>Cyprinodontiformes</taxon>
        <taxon>Goodeidae</taxon>
        <taxon>Ataeniobius</taxon>
    </lineage>
</organism>